<evidence type="ECO:0000256" key="8">
    <source>
        <dbReference type="ARBA" id="ARBA00022989"/>
    </source>
</evidence>
<evidence type="ECO:0000256" key="6">
    <source>
        <dbReference type="ARBA" id="ARBA00022692"/>
    </source>
</evidence>
<proteinExistence type="inferred from homology"/>
<name>A0A1F8GS47_9BACT</name>
<accession>A0A1F8GS47</accession>
<comment type="subcellular location">
    <subcellularLocation>
        <location evidence="1">Cell membrane</location>
        <topology evidence="1">Multi-pass membrane protein</topology>
    </subcellularLocation>
</comment>
<dbReference type="PANTHER" id="PTHR36844:SF1">
    <property type="entry name" value="PROTEASE PRSW"/>
    <property type="match status" value="1"/>
</dbReference>
<reference evidence="11 12" key="1">
    <citation type="journal article" date="2016" name="Nat. Commun.">
        <title>Thousands of microbial genomes shed light on interconnected biogeochemical processes in an aquifer system.</title>
        <authorList>
            <person name="Anantharaman K."/>
            <person name="Brown C.T."/>
            <person name="Hug L.A."/>
            <person name="Sharon I."/>
            <person name="Castelle C.J."/>
            <person name="Probst A.J."/>
            <person name="Thomas B.C."/>
            <person name="Singh A."/>
            <person name="Wilkins M.J."/>
            <person name="Karaoz U."/>
            <person name="Brodie E.L."/>
            <person name="Williams K.H."/>
            <person name="Hubbard S.S."/>
            <person name="Banfield J.F."/>
        </authorList>
    </citation>
    <scope>NUCLEOTIDE SEQUENCE [LARGE SCALE GENOMIC DNA]</scope>
</reference>
<dbReference type="GO" id="GO:0008233">
    <property type="term" value="F:peptidase activity"/>
    <property type="evidence" value="ECO:0007669"/>
    <property type="project" value="UniProtKB-KW"/>
</dbReference>
<organism evidence="11 12">
    <name type="scientific">Candidatus Yanofskybacteria bacterium RIFCSPLOWO2_01_FULL_49_17</name>
    <dbReference type="NCBI Taxonomy" id="1802700"/>
    <lineage>
        <taxon>Bacteria</taxon>
        <taxon>Candidatus Yanofskyibacteriota</taxon>
    </lineage>
</organism>
<keyword evidence="5" id="KW-0645">Protease</keyword>
<dbReference type="EMBL" id="MGKO01000013">
    <property type="protein sequence ID" value="OGN27269.1"/>
    <property type="molecule type" value="Genomic_DNA"/>
</dbReference>
<evidence type="ECO:0000256" key="10">
    <source>
        <dbReference type="SAM" id="Phobius"/>
    </source>
</evidence>
<evidence type="ECO:0000256" key="9">
    <source>
        <dbReference type="ARBA" id="ARBA00023136"/>
    </source>
</evidence>
<protein>
    <recommendedName>
        <fullName evidence="3">Protease PrsW</fullName>
    </recommendedName>
</protein>
<keyword evidence="9 10" id="KW-0472">Membrane</keyword>
<dbReference type="Proteomes" id="UP000178444">
    <property type="component" value="Unassembled WGS sequence"/>
</dbReference>
<dbReference type="Pfam" id="PF13367">
    <property type="entry name" value="PrsW-protease"/>
    <property type="match status" value="1"/>
</dbReference>
<dbReference type="GO" id="GO:0005886">
    <property type="term" value="C:plasma membrane"/>
    <property type="evidence" value="ECO:0007669"/>
    <property type="project" value="UniProtKB-SubCell"/>
</dbReference>
<comment type="caution">
    <text evidence="11">The sequence shown here is derived from an EMBL/GenBank/DDBJ whole genome shotgun (WGS) entry which is preliminary data.</text>
</comment>
<evidence type="ECO:0000256" key="4">
    <source>
        <dbReference type="ARBA" id="ARBA00022475"/>
    </source>
</evidence>
<evidence type="ECO:0000256" key="3">
    <source>
        <dbReference type="ARBA" id="ARBA00018997"/>
    </source>
</evidence>
<dbReference type="PANTHER" id="PTHR36844">
    <property type="entry name" value="PROTEASE PRSW"/>
    <property type="match status" value="1"/>
</dbReference>
<sequence>MPLSTETILVISGVLPSLVWLSYFLKRDPHPEPRSLLTKTFLMGIILSPIAILLQLGFIQLSVFTGSTVLAANTPAFFLWAALIEELVKFYAVWVIVLKNPSFDEPVDAMIYMITAGLGFAAIENILVLFRTIPDGAGATVAVWGLRFVGATLLHALSSALVGYFLALSWFFQEHRKKLLVMGLSLATLFHFAFNLFLSSMGSKASGLSYATGLLLVMAFLVSILFVKIKQRHRLAKSLIPNT</sequence>
<dbReference type="GO" id="GO:0006508">
    <property type="term" value="P:proteolysis"/>
    <property type="evidence" value="ECO:0007669"/>
    <property type="project" value="UniProtKB-KW"/>
</dbReference>
<keyword evidence="7" id="KW-0378">Hydrolase</keyword>
<feature type="transmembrane region" description="Helical" evidence="10">
    <location>
        <begin position="6"/>
        <end position="24"/>
    </location>
</feature>
<keyword evidence="8 10" id="KW-1133">Transmembrane helix</keyword>
<dbReference type="PIRSF" id="PIRSF016933">
    <property type="entry name" value="PrsW"/>
    <property type="match status" value="1"/>
</dbReference>
<feature type="transmembrane region" description="Helical" evidence="10">
    <location>
        <begin position="153"/>
        <end position="172"/>
    </location>
</feature>
<dbReference type="InterPro" id="IPR026898">
    <property type="entry name" value="PrsW"/>
</dbReference>
<dbReference type="AlphaFoldDB" id="A0A1F8GS47"/>
<evidence type="ECO:0000313" key="12">
    <source>
        <dbReference type="Proteomes" id="UP000178444"/>
    </source>
</evidence>
<evidence type="ECO:0000313" key="11">
    <source>
        <dbReference type="EMBL" id="OGN27269.1"/>
    </source>
</evidence>
<evidence type="ECO:0000256" key="5">
    <source>
        <dbReference type="ARBA" id="ARBA00022670"/>
    </source>
</evidence>
<evidence type="ECO:0000256" key="2">
    <source>
        <dbReference type="ARBA" id="ARBA00009165"/>
    </source>
</evidence>
<dbReference type="InterPro" id="IPR023596">
    <property type="entry name" value="Peptidase_PrsW_arch/bac"/>
</dbReference>
<feature type="transmembrane region" description="Helical" evidence="10">
    <location>
        <begin position="77"/>
        <end position="98"/>
    </location>
</feature>
<evidence type="ECO:0000256" key="1">
    <source>
        <dbReference type="ARBA" id="ARBA00004651"/>
    </source>
</evidence>
<keyword evidence="4" id="KW-1003">Cell membrane</keyword>
<gene>
    <name evidence="11" type="ORF">A2941_00205</name>
</gene>
<keyword evidence="6 10" id="KW-0812">Transmembrane</keyword>
<feature type="transmembrane region" description="Helical" evidence="10">
    <location>
        <begin position="179"/>
        <end position="198"/>
    </location>
</feature>
<comment type="similarity">
    <text evidence="2">Belongs to the protease PrsW family.</text>
</comment>
<evidence type="ECO:0000256" key="7">
    <source>
        <dbReference type="ARBA" id="ARBA00022801"/>
    </source>
</evidence>
<feature type="transmembrane region" description="Helical" evidence="10">
    <location>
        <begin position="210"/>
        <end position="227"/>
    </location>
</feature>
<feature type="transmembrane region" description="Helical" evidence="10">
    <location>
        <begin position="110"/>
        <end position="133"/>
    </location>
</feature>
<feature type="transmembrane region" description="Helical" evidence="10">
    <location>
        <begin position="36"/>
        <end position="57"/>
    </location>
</feature>